<keyword evidence="6 10" id="KW-0238">DNA-binding</keyword>
<keyword evidence="5 10" id="KW-0805">Transcription regulation</keyword>
<evidence type="ECO:0000256" key="6">
    <source>
        <dbReference type="ARBA" id="ARBA00023125"/>
    </source>
</evidence>
<dbReference type="SMART" id="SM00399">
    <property type="entry name" value="ZnF_C4"/>
    <property type="match status" value="1"/>
</dbReference>
<feature type="compositionally biased region" description="Polar residues" evidence="11">
    <location>
        <begin position="133"/>
        <end position="156"/>
    </location>
</feature>
<dbReference type="InterPro" id="IPR001723">
    <property type="entry name" value="Nuclear_hrmn_rcpt"/>
</dbReference>
<dbReference type="GO" id="GO:0045944">
    <property type="term" value="P:positive regulation of transcription by RNA polymerase II"/>
    <property type="evidence" value="ECO:0007669"/>
    <property type="project" value="TreeGrafter"/>
</dbReference>
<comment type="caution">
    <text evidence="14">The sequence shown here is derived from an EMBL/GenBank/DDBJ whole genome shotgun (WGS) entry which is preliminary data.</text>
</comment>
<evidence type="ECO:0000256" key="9">
    <source>
        <dbReference type="ARBA" id="ARBA00023242"/>
    </source>
</evidence>
<keyword evidence="4 10" id="KW-0862">Zinc</keyword>
<keyword evidence="15" id="KW-1185">Reference proteome</keyword>
<dbReference type="PRINTS" id="PR00398">
    <property type="entry name" value="STRDHORMONER"/>
</dbReference>
<dbReference type="GO" id="GO:0004879">
    <property type="term" value="F:nuclear receptor activity"/>
    <property type="evidence" value="ECO:0007669"/>
    <property type="project" value="InterPro"/>
</dbReference>
<dbReference type="GO" id="GO:0000978">
    <property type="term" value="F:RNA polymerase II cis-regulatory region sequence-specific DNA binding"/>
    <property type="evidence" value="ECO:0007669"/>
    <property type="project" value="TreeGrafter"/>
</dbReference>
<keyword evidence="9 10" id="KW-0539">Nucleus</keyword>
<keyword evidence="3 10" id="KW-0863">Zinc-finger</keyword>
<dbReference type="PRINTS" id="PR00047">
    <property type="entry name" value="STROIDFINGER"/>
</dbReference>
<name>A0AAN8JXZ2_PATCE</name>
<feature type="region of interest" description="Disordered" evidence="11">
    <location>
        <begin position="1"/>
        <end position="43"/>
    </location>
</feature>
<evidence type="ECO:0000256" key="7">
    <source>
        <dbReference type="ARBA" id="ARBA00023163"/>
    </source>
</evidence>
<dbReference type="PROSITE" id="PS00031">
    <property type="entry name" value="NUCLEAR_REC_DBD_1"/>
    <property type="match status" value="1"/>
</dbReference>
<dbReference type="InterPro" id="IPR050234">
    <property type="entry name" value="Nuclear_hormone_rcpt_NR1"/>
</dbReference>
<dbReference type="InterPro" id="IPR013088">
    <property type="entry name" value="Znf_NHR/GATA"/>
</dbReference>
<proteinExistence type="inferred from homology"/>
<accession>A0AAN8JXZ2</accession>
<protein>
    <submittedName>
        <fullName evidence="14">Uncharacterized protein</fullName>
    </submittedName>
</protein>
<evidence type="ECO:0000313" key="14">
    <source>
        <dbReference type="EMBL" id="KAK6185866.1"/>
    </source>
</evidence>
<dbReference type="PRINTS" id="PR00546">
    <property type="entry name" value="THYROIDHORMR"/>
</dbReference>
<gene>
    <name evidence="14" type="ORF">SNE40_008009</name>
</gene>
<feature type="region of interest" description="Disordered" evidence="11">
    <location>
        <begin position="129"/>
        <end position="183"/>
    </location>
</feature>
<evidence type="ECO:0000256" key="4">
    <source>
        <dbReference type="ARBA" id="ARBA00022833"/>
    </source>
</evidence>
<dbReference type="SUPFAM" id="SSF48508">
    <property type="entry name" value="Nuclear receptor ligand-binding domain"/>
    <property type="match status" value="1"/>
</dbReference>
<dbReference type="GO" id="GO:0030154">
    <property type="term" value="P:cell differentiation"/>
    <property type="evidence" value="ECO:0007669"/>
    <property type="project" value="TreeGrafter"/>
</dbReference>
<dbReference type="GO" id="GO:0008270">
    <property type="term" value="F:zinc ion binding"/>
    <property type="evidence" value="ECO:0007669"/>
    <property type="project" value="UniProtKB-KW"/>
</dbReference>
<dbReference type="Gene3D" id="1.10.565.10">
    <property type="entry name" value="Retinoid X Receptor"/>
    <property type="match status" value="1"/>
</dbReference>
<evidence type="ECO:0000313" key="15">
    <source>
        <dbReference type="Proteomes" id="UP001347796"/>
    </source>
</evidence>
<dbReference type="PROSITE" id="PS51843">
    <property type="entry name" value="NR_LBD"/>
    <property type="match status" value="1"/>
</dbReference>
<organism evidence="14 15">
    <name type="scientific">Patella caerulea</name>
    <name type="common">Rayed Mediterranean limpet</name>
    <dbReference type="NCBI Taxonomy" id="87958"/>
    <lineage>
        <taxon>Eukaryota</taxon>
        <taxon>Metazoa</taxon>
        <taxon>Spiralia</taxon>
        <taxon>Lophotrochozoa</taxon>
        <taxon>Mollusca</taxon>
        <taxon>Gastropoda</taxon>
        <taxon>Patellogastropoda</taxon>
        <taxon>Patelloidea</taxon>
        <taxon>Patellidae</taxon>
        <taxon>Patella</taxon>
    </lineage>
</organism>
<dbReference type="InterPro" id="IPR000536">
    <property type="entry name" value="Nucl_hrmn_rcpt_lig-bd"/>
</dbReference>
<evidence type="ECO:0000256" key="10">
    <source>
        <dbReference type="RuleBase" id="RU004334"/>
    </source>
</evidence>
<keyword evidence="7 10" id="KW-0804">Transcription</keyword>
<feature type="compositionally biased region" description="Low complexity" evidence="11">
    <location>
        <begin position="157"/>
        <end position="170"/>
    </location>
</feature>
<dbReference type="AlphaFoldDB" id="A0AAN8JXZ2"/>
<dbReference type="Pfam" id="PF00104">
    <property type="entry name" value="Hormone_recep"/>
    <property type="match status" value="1"/>
</dbReference>
<evidence type="ECO:0000256" key="3">
    <source>
        <dbReference type="ARBA" id="ARBA00022771"/>
    </source>
</evidence>
<dbReference type="InterPro" id="IPR035500">
    <property type="entry name" value="NHR-like_dom_sf"/>
</dbReference>
<dbReference type="GO" id="GO:0000122">
    <property type="term" value="P:negative regulation of transcription by RNA polymerase II"/>
    <property type="evidence" value="ECO:0007669"/>
    <property type="project" value="TreeGrafter"/>
</dbReference>
<evidence type="ECO:0000256" key="11">
    <source>
        <dbReference type="SAM" id="MobiDB-lite"/>
    </source>
</evidence>
<evidence type="ECO:0000256" key="2">
    <source>
        <dbReference type="ARBA" id="ARBA00022723"/>
    </source>
</evidence>
<dbReference type="PROSITE" id="PS51030">
    <property type="entry name" value="NUCLEAR_REC_DBD_2"/>
    <property type="match status" value="1"/>
</dbReference>
<keyword evidence="2 10" id="KW-0479">Metal-binding</keyword>
<dbReference type="Proteomes" id="UP001347796">
    <property type="component" value="Unassembled WGS sequence"/>
</dbReference>
<dbReference type="PANTHER" id="PTHR24082:SF283">
    <property type="entry name" value="NUCLEAR HORMONE RECEPTOR HR96"/>
    <property type="match status" value="1"/>
</dbReference>
<comment type="similarity">
    <text evidence="1">Belongs to the nuclear hormone receptor family. NR1 subfamily.</text>
</comment>
<dbReference type="SUPFAM" id="SSF57716">
    <property type="entry name" value="Glucocorticoid receptor-like (DNA-binding domain)"/>
    <property type="match status" value="1"/>
</dbReference>
<evidence type="ECO:0000259" key="12">
    <source>
        <dbReference type="PROSITE" id="PS51030"/>
    </source>
</evidence>
<evidence type="ECO:0000259" key="13">
    <source>
        <dbReference type="PROSITE" id="PS51843"/>
    </source>
</evidence>
<dbReference type="EMBL" id="JAZGQO010000006">
    <property type="protein sequence ID" value="KAK6185866.1"/>
    <property type="molecule type" value="Genomic_DNA"/>
</dbReference>
<dbReference type="GO" id="GO:0005634">
    <property type="term" value="C:nucleus"/>
    <property type="evidence" value="ECO:0007669"/>
    <property type="project" value="UniProtKB-SubCell"/>
</dbReference>
<evidence type="ECO:0000256" key="5">
    <source>
        <dbReference type="ARBA" id="ARBA00023015"/>
    </source>
</evidence>
<dbReference type="SMART" id="SM00430">
    <property type="entry name" value="HOLI"/>
    <property type="match status" value="1"/>
</dbReference>
<evidence type="ECO:0000256" key="1">
    <source>
        <dbReference type="ARBA" id="ARBA00008092"/>
    </source>
</evidence>
<evidence type="ECO:0000256" key="8">
    <source>
        <dbReference type="ARBA" id="ARBA00023170"/>
    </source>
</evidence>
<sequence>MDGSSNSSWLPLPSTSEAQAQDTQLPSTSAKKKEQKRRPKPRDGTVLTCGVCNDRALGYNFDAITCESCKAFFRRNASKNKSFTCSFEGNCKLDAHTRKFCSGCRLKKCFSIGMKKDWILNETQLAKRRQRIRSQTSQPYPSVDDSPNTCEVTTNFSSDEVSSPSPGSISTLKTDTDDDEYPKPLPKEIMSGLQLMEKTYATVLDAPYEGSSAVKISTNPKDSSDLFNLTDMFIRRLIKFGKILPEFKILSQEDQISILKGGIMEIFVLRSAMAFDKGKEKWKYKDEGGKKEIDPKIIASALSTDMYSSHIQFVRSLHELVNSDRLILMLLFIIELFSPDRPNLKNKEHVARSQEKYSQWLKAYMESVYPVQTAKVLYPKVLMKLTDVRNLGEESAKLAAHVDISKLAPLQKEMFDLD</sequence>
<comment type="subcellular location">
    <subcellularLocation>
        <location evidence="10">Nucleus</location>
    </subcellularLocation>
</comment>
<dbReference type="Pfam" id="PF00105">
    <property type="entry name" value="zf-C4"/>
    <property type="match status" value="1"/>
</dbReference>
<dbReference type="InterPro" id="IPR001728">
    <property type="entry name" value="ThyrH_rcpt"/>
</dbReference>
<dbReference type="PANTHER" id="PTHR24082">
    <property type="entry name" value="NUCLEAR HORMONE RECEPTOR"/>
    <property type="match status" value="1"/>
</dbReference>
<feature type="domain" description="Nuclear receptor" evidence="12">
    <location>
        <begin position="46"/>
        <end position="121"/>
    </location>
</feature>
<feature type="domain" description="NR LBD" evidence="13">
    <location>
        <begin position="195"/>
        <end position="418"/>
    </location>
</feature>
<dbReference type="Gene3D" id="3.30.50.10">
    <property type="entry name" value="Erythroid Transcription Factor GATA-1, subunit A"/>
    <property type="match status" value="1"/>
</dbReference>
<keyword evidence="8 10" id="KW-0675">Receptor</keyword>
<reference evidence="14 15" key="1">
    <citation type="submission" date="2024-01" db="EMBL/GenBank/DDBJ databases">
        <title>The genome of the rayed Mediterranean limpet Patella caerulea (Linnaeus, 1758).</title>
        <authorList>
            <person name="Anh-Thu Weber A."/>
            <person name="Halstead-Nussloch G."/>
        </authorList>
    </citation>
    <scope>NUCLEOTIDE SEQUENCE [LARGE SCALE GENOMIC DNA]</scope>
    <source>
        <strain evidence="14">AATW-2023a</strain>
        <tissue evidence="14">Whole specimen</tissue>
    </source>
</reference>
<feature type="compositionally biased region" description="Polar residues" evidence="11">
    <location>
        <begin position="1"/>
        <end position="29"/>
    </location>
</feature>
<dbReference type="InterPro" id="IPR001628">
    <property type="entry name" value="Znf_hrmn_rcpt"/>
</dbReference>